<dbReference type="OrthoDB" id="9760627at2"/>
<dbReference type="GO" id="GO:0010498">
    <property type="term" value="P:proteasomal protein catabolic process"/>
    <property type="evidence" value="ECO:0007669"/>
    <property type="project" value="InterPro"/>
</dbReference>
<evidence type="ECO:0000256" key="1">
    <source>
        <dbReference type="ARBA" id="ARBA00009114"/>
    </source>
</evidence>
<dbReference type="RefSeq" id="WP_141788215.1">
    <property type="nucleotide sequence ID" value="NZ_BAAAKX010000021.1"/>
</dbReference>
<dbReference type="EMBL" id="VFOQ01000001">
    <property type="protein sequence ID" value="TQL60295.1"/>
    <property type="molecule type" value="Genomic_DNA"/>
</dbReference>
<reference evidence="3 4" key="1">
    <citation type="submission" date="2019-06" db="EMBL/GenBank/DDBJ databases">
        <title>Sequencing the genomes of 1000 actinobacteria strains.</title>
        <authorList>
            <person name="Klenk H.-P."/>
        </authorList>
    </citation>
    <scope>NUCLEOTIDE SEQUENCE [LARGE SCALE GENOMIC DNA]</scope>
    <source>
        <strain evidence="3 4">DSM 18082</strain>
    </source>
</reference>
<dbReference type="GO" id="GO:0000502">
    <property type="term" value="C:proteasome complex"/>
    <property type="evidence" value="ECO:0007669"/>
    <property type="project" value="UniProtKB-KW"/>
</dbReference>
<comment type="caution">
    <text evidence="3">The sequence shown here is derived from an EMBL/GenBank/DDBJ whole genome shotgun (WGS) entry which is preliminary data.</text>
</comment>
<accession>A0A542ZIY5</accession>
<keyword evidence="3" id="KW-0647">Proteasome</keyword>
<evidence type="ECO:0000256" key="2">
    <source>
        <dbReference type="PIRSR" id="PIRSR018077-1"/>
    </source>
</evidence>
<proteinExistence type="inferred from homology"/>
<dbReference type="PIRSF" id="PIRSF018077">
    <property type="entry name" value="UCP018077"/>
    <property type="match status" value="1"/>
</dbReference>
<dbReference type="InterPro" id="IPR004347">
    <property type="entry name" value="Pup_ligase/deamidase"/>
</dbReference>
<dbReference type="GO" id="GO:0005524">
    <property type="term" value="F:ATP binding"/>
    <property type="evidence" value="ECO:0007669"/>
    <property type="project" value="TreeGrafter"/>
</dbReference>
<comment type="similarity">
    <text evidence="1">Belongs to the Pup ligase/Pup deamidase family. Pup deamidase subfamily.</text>
</comment>
<dbReference type="NCBIfam" id="TIGR03688">
    <property type="entry name" value="depupylase_Dop"/>
    <property type="match status" value="1"/>
</dbReference>
<sequence>MSVRRVMGIETEYGISVPGDPTANPMLLSGYVVNAYASAGSSGTRATKASWDYEDEAPLRDARGFEMNRQLADASQLTDEEDPTLANVVLTNGARLYVDHAHPEYSSPEVTSPRDAIRWDRAGERIMLEAVRRLAPVRGTGGVNLYKNNTDGKGASYGTHENYLMRRETPFAEIVRHLVPFFVARQVMCGAGRVGIGQDSSTTGFQISQRADFFEVEVGLETTLKRPIINTRDEPHAVADLYRRLHVIIGDANLCDVANLLKMGTTSLVLAMIEDRAMTVDLVVNKPVSTLHAVSHDPSLKTLVELRDGRNVTAVELLWLYHEQVSRWLDSRYAGELDADTAEVMQRWESVLTRLERDPMECARELDWVAKLALMQGYRDRDGLEWSDHRLRAIDIQWSDVRPEKGLFHRLAQRGRIETLVPEDAVGHAVTHPPEDTRAYFRGRCLEKYADQIAAASWDSLIFDLPGHTSLQRVPMLEPLRGTRAAVGALIDRSEDATALLRELAAASG</sequence>
<dbReference type="GO" id="GO:0008233">
    <property type="term" value="F:peptidase activity"/>
    <property type="evidence" value="ECO:0007669"/>
    <property type="project" value="InterPro"/>
</dbReference>
<dbReference type="PANTHER" id="PTHR42307:SF2">
    <property type="entry name" value="PUP DEAMIDASE_DEPUPYLASE"/>
    <property type="match status" value="1"/>
</dbReference>
<dbReference type="GO" id="GO:0016811">
    <property type="term" value="F:hydrolase activity, acting on carbon-nitrogen (but not peptide) bonds, in linear amides"/>
    <property type="evidence" value="ECO:0007669"/>
    <property type="project" value="InterPro"/>
</dbReference>
<dbReference type="GO" id="GO:0070490">
    <property type="term" value="P:protein pupylation"/>
    <property type="evidence" value="ECO:0007669"/>
    <property type="project" value="TreeGrafter"/>
</dbReference>
<protein>
    <submittedName>
        <fullName evidence="3">Proteasome accessory factor A</fullName>
    </submittedName>
</protein>
<dbReference type="PANTHER" id="PTHR42307">
    <property type="entry name" value="PUP DEAMIDASE/DEPUPYLASE"/>
    <property type="match status" value="1"/>
</dbReference>
<evidence type="ECO:0000313" key="4">
    <source>
        <dbReference type="Proteomes" id="UP000319514"/>
    </source>
</evidence>
<organism evidence="3 4">
    <name type="scientific">Oryzihumus leptocrescens</name>
    <dbReference type="NCBI Taxonomy" id="297536"/>
    <lineage>
        <taxon>Bacteria</taxon>
        <taxon>Bacillati</taxon>
        <taxon>Actinomycetota</taxon>
        <taxon>Actinomycetes</taxon>
        <taxon>Micrococcales</taxon>
        <taxon>Intrasporangiaceae</taxon>
        <taxon>Oryzihumus</taxon>
    </lineage>
</organism>
<dbReference type="Proteomes" id="UP000319514">
    <property type="component" value="Unassembled WGS sequence"/>
</dbReference>
<name>A0A542ZIY5_9MICO</name>
<keyword evidence="4" id="KW-1185">Reference proteome</keyword>
<gene>
    <name evidence="3" type="ORF">FB474_1679</name>
</gene>
<dbReference type="Pfam" id="PF03136">
    <property type="entry name" value="Pup_ligase"/>
    <property type="match status" value="1"/>
</dbReference>
<evidence type="ECO:0000313" key="3">
    <source>
        <dbReference type="EMBL" id="TQL60295.1"/>
    </source>
</evidence>
<dbReference type="InterPro" id="IPR022366">
    <property type="entry name" value="Pup_deamidase"/>
</dbReference>
<feature type="active site" description="Proton acceptor" evidence="2">
    <location>
        <position position="99"/>
    </location>
</feature>
<dbReference type="GO" id="GO:0019941">
    <property type="term" value="P:modification-dependent protein catabolic process"/>
    <property type="evidence" value="ECO:0007669"/>
    <property type="project" value="InterPro"/>
</dbReference>
<dbReference type="AlphaFoldDB" id="A0A542ZIY5"/>